<keyword evidence="4" id="KW-0675">Receptor</keyword>
<keyword evidence="5" id="KW-1185">Reference proteome</keyword>
<accession>A0A6A5QG55</accession>
<dbReference type="InterPro" id="IPR039574">
    <property type="entry name" value="OGFr"/>
</dbReference>
<evidence type="ECO:0000313" key="5">
    <source>
        <dbReference type="Proteomes" id="UP000800096"/>
    </source>
</evidence>
<reference evidence="4" key="1">
    <citation type="journal article" date="2020" name="Stud. Mycol.">
        <title>101 Dothideomycetes genomes: a test case for predicting lifestyles and emergence of pathogens.</title>
        <authorList>
            <person name="Haridas S."/>
            <person name="Albert R."/>
            <person name="Binder M."/>
            <person name="Bloem J."/>
            <person name="Labutti K."/>
            <person name="Salamov A."/>
            <person name="Andreopoulos B."/>
            <person name="Baker S."/>
            <person name="Barry K."/>
            <person name="Bills G."/>
            <person name="Bluhm B."/>
            <person name="Cannon C."/>
            <person name="Castanera R."/>
            <person name="Culley D."/>
            <person name="Daum C."/>
            <person name="Ezra D."/>
            <person name="Gonzalez J."/>
            <person name="Henrissat B."/>
            <person name="Kuo A."/>
            <person name="Liang C."/>
            <person name="Lipzen A."/>
            <person name="Lutzoni F."/>
            <person name="Magnuson J."/>
            <person name="Mondo S."/>
            <person name="Nolan M."/>
            <person name="Ohm R."/>
            <person name="Pangilinan J."/>
            <person name="Park H.-J."/>
            <person name="Ramirez L."/>
            <person name="Alfaro M."/>
            <person name="Sun H."/>
            <person name="Tritt A."/>
            <person name="Yoshinaga Y."/>
            <person name="Zwiers L.-H."/>
            <person name="Turgeon B."/>
            <person name="Goodwin S."/>
            <person name="Spatafora J."/>
            <person name="Crous P."/>
            <person name="Grigoriev I."/>
        </authorList>
    </citation>
    <scope>NUCLEOTIDE SEQUENCE</scope>
    <source>
        <strain evidence="4">HMLAC05119</strain>
    </source>
</reference>
<dbReference type="InterPro" id="IPR006757">
    <property type="entry name" value="OGF_rcpt"/>
</dbReference>
<comment type="similarity">
    <text evidence="1">Belongs to the opioid growth factor receptor family.</text>
</comment>
<dbReference type="PANTHER" id="PTHR14015:SF2">
    <property type="entry name" value="OPIOID GROWTH FACTOR RECEPTOR (OGFR) CONSERVED DOMAIN-CONTAINING PROTEIN"/>
    <property type="match status" value="1"/>
</dbReference>
<feature type="compositionally biased region" description="Basic and acidic residues" evidence="2">
    <location>
        <begin position="12"/>
        <end position="25"/>
    </location>
</feature>
<dbReference type="Proteomes" id="UP000800096">
    <property type="component" value="Unassembled WGS sequence"/>
</dbReference>
<dbReference type="EMBL" id="ML979137">
    <property type="protein sequence ID" value="KAF1914525.1"/>
    <property type="molecule type" value="Genomic_DNA"/>
</dbReference>
<evidence type="ECO:0000313" key="4">
    <source>
        <dbReference type="EMBL" id="KAF1914525.1"/>
    </source>
</evidence>
<dbReference type="AlphaFoldDB" id="A0A6A5QG55"/>
<feature type="domain" description="Opioid growth factor receptor (OGFr) conserved" evidence="3">
    <location>
        <begin position="249"/>
        <end position="318"/>
    </location>
</feature>
<organism evidence="4 5">
    <name type="scientific">Ampelomyces quisqualis</name>
    <name type="common">Powdery mildew agent</name>
    <dbReference type="NCBI Taxonomy" id="50730"/>
    <lineage>
        <taxon>Eukaryota</taxon>
        <taxon>Fungi</taxon>
        <taxon>Dikarya</taxon>
        <taxon>Ascomycota</taxon>
        <taxon>Pezizomycotina</taxon>
        <taxon>Dothideomycetes</taxon>
        <taxon>Pleosporomycetidae</taxon>
        <taxon>Pleosporales</taxon>
        <taxon>Pleosporineae</taxon>
        <taxon>Phaeosphaeriaceae</taxon>
        <taxon>Ampelomyces</taxon>
    </lineage>
</organism>
<dbReference type="PANTHER" id="PTHR14015">
    <property type="entry name" value="OPIOID GROWTH FACTOR RECEPTOR OGFR ZETA-TYPE OPIOID RECEPTOR"/>
    <property type="match status" value="1"/>
</dbReference>
<protein>
    <submittedName>
        <fullName evidence="4">Opioid growth factor receptor conserved region-domain-containing protein</fullName>
    </submittedName>
</protein>
<name>A0A6A5QG55_AMPQU</name>
<sequence>MPKHQRSLNQNEKNKVRAARADFFKIHKRKKSTTKDQHLENDSTTTNKSLDTMASSKCFKLPGLTSKKPSSTASKTPLIIRFYDTDVQARDAHGRTQEEILSWPDCELERCHNYIQMLFPVPEGSAFNWEAPIIDREVMDAFRTRGELRSRLRLSFERMLHFYGFKIAAPSEEISDTKAFEVEAKSDAVQENRVEDAAKAEDTSAKSRSRNSAEEEASNAQDPMEKNNEENTAGECSSVPSSPPIYCLIRAPNWRQSFQTWAVRFDHNHLRITRILRCLRILGLQSECDAFFEALKLVYNDPSFNISERTMSYWTRAVTRPLYIAPDDDRIEWLKEWEDEQEKLKLGKGQGQDR</sequence>
<evidence type="ECO:0000256" key="1">
    <source>
        <dbReference type="ARBA" id="ARBA00010365"/>
    </source>
</evidence>
<dbReference type="GO" id="GO:0140625">
    <property type="term" value="F:opioid growth factor receptor activity"/>
    <property type="evidence" value="ECO:0007669"/>
    <property type="project" value="InterPro"/>
</dbReference>
<feature type="compositionally biased region" description="Basic and acidic residues" evidence="2">
    <location>
        <begin position="186"/>
        <end position="205"/>
    </location>
</feature>
<dbReference type="OrthoDB" id="9030204at2759"/>
<evidence type="ECO:0000256" key="2">
    <source>
        <dbReference type="SAM" id="MobiDB-lite"/>
    </source>
</evidence>
<gene>
    <name evidence="4" type="ORF">BDU57DRAFT_519565</name>
</gene>
<dbReference type="Pfam" id="PF04664">
    <property type="entry name" value="OGFr_N"/>
    <property type="match status" value="2"/>
</dbReference>
<feature type="region of interest" description="Disordered" evidence="2">
    <location>
        <begin position="1"/>
        <end position="48"/>
    </location>
</feature>
<dbReference type="GO" id="GO:0016020">
    <property type="term" value="C:membrane"/>
    <property type="evidence" value="ECO:0007669"/>
    <property type="project" value="InterPro"/>
</dbReference>
<evidence type="ECO:0000259" key="3">
    <source>
        <dbReference type="Pfam" id="PF04664"/>
    </source>
</evidence>
<feature type="region of interest" description="Disordered" evidence="2">
    <location>
        <begin position="186"/>
        <end position="239"/>
    </location>
</feature>
<feature type="compositionally biased region" description="Polar residues" evidence="2">
    <location>
        <begin position="230"/>
        <end position="239"/>
    </location>
</feature>
<feature type="domain" description="Opioid growth factor receptor (OGFr) conserved" evidence="3">
    <location>
        <begin position="80"/>
        <end position="169"/>
    </location>
</feature>
<proteinExistence type="inferred from homology"/>